<organism evidence="2 3">
    <name type="scientific">Anaerohalosphaera lusitana</name>
    <dbReference type="NCBI Taxonomy" id="1936003"/>
    <lineage>
        <taxon>Bacteria</taxon>
        <taxon>Pseudomonadati</taxon>
        <taxon>Planctomycetota</taxon>
        <taxon>Phycisphaerae</taxon>
        <taxon>Sedimentisphaerales</taxon>
        <taxon>Anaerohalosphaeraceae</taxon>
        <taxon>Anaerohalosphaera</taxon>
    </lineage>
</organism>
<evidence type="ECO:0000259" key="1">
    <source>
        <dbReference type="Pfam" id="PF04073"/>
    </source>
</evidence>
<evidence type="ECO:0000313" key="3">
    <source>
        <dbReference type="Proteomes" id="UP000189674"/>
    </source>
</evidence>
<dbReference type="Pfam" id="PF04073">
    <property type="entry name" value="tRNA_edit"/>
    <property type="match status" value="1"/>
</dbReference>
<dbReference type="RefSeq" id="WP_146663124.1">
    <property type="nucleotide sequence ID" value="NZ_CP019791.1"/>
</dbReference>
<dbReference type="CDD" id="cd04332">
    <property type="entry name" value="YbaK_like"/>
    <property type="match status" value="1"/>
</dbReference>
<sequence>MNCVEFLENAGAHFSRSERISAFTSQQAVAEKCQIAGIAKAVAQALRIDDEIFLFVYPEDHAIDMDSVRDEFGAESVHRVNQQELLSLEHIKSSSLTPLGSMYGLLTFVDRKIGMQDYLVFSDPETGVDLCMELPEYRRLTHPRMFSFAYSTR</sequence>
<reference evidence="3" key="1">
    <citation type="submission" date="2017-02" db="EMBL/GenBank/DDBJ databases">
        <title>Comparative genomics and description of representatives of a novel lineage of planctomycetes thriving in anoxic sediments.</title>
        <authorList>
            <person name="Spring S."/>
            <person name="Bunk B."/>
            <person name="Sproer C."/>
        </authorList>
    </citation>
    <scope>NUCLEOTIDE SEQUENCE [LARGE SCALE GENOMIC DNA]</scope>
    <source>
        <strain evidence="3">ST-NAGAB-D1</strain>
    </source>
</reference>
<keyword evidence="3" id="KW-1185">Reference proteome</keyword>
<evidence type="ECO:0000313" key="2">
    <source>
        <dbReference type="EMBL" id="AQT69438.1"/>
    </source>
</evidence>
<dbReference type="InterPro" id="IPR007214">
    <property type="entry name" value="YbaK/aa-tRNA-synth-assoc-dom"/>
</dbReference>
<accession>A0A1U9NNZ0</accession>
<dbReference type="KEGG" id="alus:STSP2_02628"/>
<protein>
    <recommendedName>
        <fullName evidence="1">YbaK/aminoacyl-tRNA synthetase-associated domain-containing protein</fullName>
    </recommendedName>
</protein>
<dbReference type="OrthoDB" id="9786549at2"/>
<dbReference type="AlphaFoldDB" id="A0A1U9NNZ0"/>
<dbReference type="InterPro" id="IPR036754">
    <property type="entry name" value="YbaK/aa-tRNA-synt-asso_dom_sf"/>
</dbReference>
<name>A0A1U9NNZ0_9BACT</name>
<dbReference type="GO" id="GO:0002161">
    <property type="term" value="F:aminoacyl-tRNA deacylase activity"/>
    <property type="evidence" value="ECO:0007669"/>
    <property type="project" value="InterPro"/>
</dbReference>
<feature type="domain" description="YbaK/aminoacyl-tRNA synthetase-associated" evidence="1">
    <location>
        <begin position="29"/>
        <end position="138"/>
    </location>
</feature>
<dbReference type="Gene3D" id="3.90.960.10">
    <property type="entry name" value="YbaK/aminoacyl-tRNA synthetase-associated domain"/>
    <property type="match status" value="1"/>
</dbReference>
<gene>
    <name evidence="2" type="ORF">STSP2_02628</name>
</gene>
<dbReference type="EMBL" id="CP019791">
    <property type="protein sequence ID" value="AQT69438.1"/>
    <property type="molecule type" value="Genomic_DNA"/>
</dbReference>
<dbReference type="Proteomes" id="UP000189674">
    <property type="component" value="Chromosome"/>
</dbReference>
<proteinExistence type="predicted"/>
<dbReference type="SUPFAM" id="SSF55826">
    <property type="entry name" value="YbaK/ProRS associated domain"/>
    <property type="match status" value="1"/>
</dbReference>